<accession>A0A9D4IXZ7</accession>
<reference evidence="1" key="2">
    <citation type="submission" date="2020-11" db="EMBL/GenBank/DDBJ databases">
        <authorList>
            <person name="McCartney M.A."/>
            <person name="Auch B."/>
            <person name="Kono T."/>
            <person name="Mallez S."/>
            <person name="Becker A."/>
            <person name="Gohl D.M."/>
            <person name="Silverstein K.A.T."/>
            <person name="Koren S."/>
            <person name="Bechman K.B."/>
            <person name="Herman A."/>
            <person name="Abrahante J.E."/>
            <person name="Garbe J."/>
        </authorList>
    </citation>
    <scope>NUCLEOTIDE SEQUENCE</scope>
    <source>
        <strain evidence="1">Duluth1</strain>
        <tissue evidence="1">Whole animal</tissue>
    </source>
</reference>
<dbReference type="AlphaFoldDB" id="A0A9D4IXZ7"/>
<organism evidence="1 2">
    <name type="scientific">Dreissena polymorpha</name>
    <name type="common">Zebra mussel</name>
    <name type="synonym">Mytilus polymorpha</name>
    <dbReference type="NCBI Taxonomy" id="45954"/>
    <lineage>
        <taxon>Eukaryota</taxon>
        <taxon>Metazoa</taxon>
        <taxon>Spiralia</taxon>
        <taxon>Lophotrochozoa</taxon>
        <taxon>Mollusca</taxon>
        <taxon>Bivalvia</taxon>
        <taxon>Autobranchia</taxon>
        <taxon>Heteroconchia</taxon>
        <taxon>Euheterodonta</taxon>
        <taxon>Imparidentia</taxon>
        <taxon>Neoheterodontei</taxon>
        <taxon>Myida</taxon>
        <taxon>Dreissenoidea</taxon>
        <taxon>Dreissenidae</taxon>
        <taxon>Dreissena</taxon>
    </lineage>
</organism>
<proteinExistence type="predicted"/>
<sequence length="185" mass="21296">MYTEKKDSVLKCEAFAEETNRLQAQMDIATWQGKRPSNNNASGLKNQVDILTCQLKEKSDDVLNLQTSLGDVKSELDVSNANLENHNLHQDTSIESLHKMNNSGLDMESDRPLCHYEKQIQADFLKLRSPERKTLKPSLIWECDREMTVLRDHVPEACNRRNCRSTMCRCTARTKCSQPRWNSLP</sequence>
<gene>
    <name evidence="1" type="ORF">DPMN_166840</name>
</gene>
<keyword evidence="2" id="KW-1185">Reference proteome</keyword>
<protein>
    <submittedName>
        <fullName evidence="1">Uncharacterized protein</fullName>
    </submittedName>
</protein>
<evidence type="ECO:0000313" key="2">
    <source>
        <dbReference type="Proteomes" id="UP000828390"/>
    </source>
</evidence>
<comment type="caution">
    <text evidence="1">The sequence shown here is derived from an EMBL/GenBank/DDBJ whole genome shotgun (WGS) entry which is preliminary data.</text>
</comment>
<evidence type="ECO:0000313" key="1">
    <source>
        <dbReference type="EMBL" id="KAH3788692.1"/>
    </source>
</evidence>
<name>A0A9D4IXZ7_DREPO</name>
<dbReference type="EMBL" id="JAIWYP010000008">
    <property type="protein sequence ID" value="KAH3788692.1"/>
    <property type="molecule type" value="Genomic_DNA"/>
</dbReference>
<reference evidence="1" key="1">
    <citation type="journal article" date="2019" name="bioRxiv">
        <title>The Genome of the Zebra Mussel, Dreissena polymorpha: A Resource for Invasive Species Research.</title>
        <authorList>
            <person name="McCartney M.A."/>
            <person name="Auch B."/>
            <person name="Kono T."/>
            <person name="Mallez S."/>
            <person name="Zhang Y."/>
            <person name="Obille A."/>
            <person name="Becker A."/>
            <person name="Abrahante J.E."/>
            <person name="Garbe J."/>
            <person name="Badalamenti J.P."/>
            <person name="Herman A."/>
            <person name="Mangelson H."/>
            <person name="Liachko I."/>
            <person name="Sullivan S."/>
            <person name="Sone E.D."/>
            <person name="Koren S."/>
            <person name="Silverstein K.A.T."/>
            <person name="Beckman K.B."/>
            <person name="Gohl D.M."/>
        </authorList>
    </citation>
    <scope>NUCLEOTIDE SEQUENCE</scope>
    <source>
        <strain evidence="1">Duluth1</strain>
        <tissue evidence="1">Whole animal</tissue>
    </source>
</reference>
<dbReference type="Proteomes" id="UP000828390">
    <property type="component" value="Unassembled WGS sequence"/>
</dbReference>